<reference evidence="2 3" key="1">
    <citation type="submission" date="2024-04" db="EMBL/GenBank/DDBJ databases">
        <title>Phyllosticta paracitricarpa is synonymous to the EU quarantine fungus P. citricarpa based on phylogenomic analyses.</title>
        <authorList>
            <consortium name="Lawrence Berkeley National Laboratory"/>
            <person name="Van ingen-buijs V.A."/>
            <person name="Van westerhoven A.C."/>
            <person name="Haridas S."/>
            <person name="Skiadas P."/>
            <person name="Martin F."/>
            <person name="Groenewald J.Z."/>
            <person name="Crous P.W."/>
            <person name="Seidl M.F."/>
        </authorList>
    </citation>
    <scope>NUCLEOTIDE SEQUENCE [LARGE SCALE GENOMIC DNA]</scope>
    <source>
        <strain evidence="2 3">CBS 141358</strain>
    </source>
</reference>
<protein>
    <submittedName>
        <fullName evidence="2">Uncharacterized protein</fullName>
    </submittedName>
</protein>
<name>A0ABR1MUJ8_9PEZI</name>
<accession>A0ABR1MUJ8</accession>
<gene>
    <name evidence="2" type="ORF">JOL62DRAFT_615993</name>
</gene>
<sequence length="82" mass="9367">MHEDNLHEAGPLIPCADSDKHRARRPKELQPEVIIRVAAPMCGAYVAWLTNFGISIAKYCSPDKNRMWTPTPPLQYSRFQDD</sequence>
<evidence type="ECO:0000256" key="1">
    <source>
        <dbReference type="SAM" id="MobiDB-lite"/>
    </source>
</evidence>
<comment type="caution">
    <text evidence="2">The sequence shown here is derived from an EMBL/GenBank/DDBJ whole genome shotgun (WGS) entry which is preliminary data.</text>
</comment>
<evidence type="ECO:0000313" key="3">
    <source>
        <dbReference type="Proteomes" id="UP001367316"/>
    </source>
</evidence>
<evidence type="ECO:0000313" key="2">
    <source>
        <dbReference type="EMBL" id="KAK7606619.1"/>
    </source>
</evidence>
<organism evidence="2 3">
    <name type="scientific">Phyllosticta paracitricarpa</name>
    <dbReference type="NCBI Taxonomy" id="2016321"/>
    <lineage>
        <taxon>Eukaryota</taxon>
        <taxon>Fungi</taxon>
        <taxon>Dikarya</taxon>
        <taxon>Ascomycota</taxon>
        <taxon>Pezizomycotina</taxon>
        <taxon>Dothideomycetes</taxon>
        <taxon>Dothideomycetes incertae sedis</taxon>
        <taxon>Botryosphaeriales</taxon>
        <taxon>Phyllostictaceae</taxon>
        <taxon>Phyllosticta</taxon>
    </lineage>
</organism>
<proteinExistence type="predicted"/>
<keyword evidence="3" id="KW-1185">Reference proteome</keyword>
<feature type="region of interest" description="Disordered" evidence="1">
    <location>
        <begin position="1"/>
        <end position="26"/>
    </location>
</feature>
<dbReference type="EMBL" id="JBBPBF010000045">
    <property type="protein sequence ID" value="KAK7606619.1"/>
    <property type="molecule type" value="Genomic_DNA"/>
</dbReference>
<dbReference type="Proteomes" id="UP001367316">
    <property type="component" value="Unassembled WGS sequence"/>
</dbReference>